<dbReference type="STRING" id="299467.A0A443SIC8"/>
<dbReference type="GO" id="GO:0019843">
    <property type="term" value="F:rRNA binding"/>
    <property type="evidence" value="ECO:0007669"/>
    <property type="project" value="InterPro"/>
</dbReference>
<dbReference type="EMBL" id="NCKV01002155">
    <property type="protein sequence ID" value="RWS27242.1"/>
    <property type="molecule type" value="Genomic_DNA"/>
</dbReference>
<evidence type="ECO:0000256" key="4">
    <source>
        <dbReference type="SAM" id="SignalP"/>
    </source>
</evidence>
<keyword evidence="5" id="KW-0689">Ribosomal protein</keyword>
<dbReference type="Gene3D" id="3.30.70.60">
    <property type="match status" value="1"/>
</dbReference>
<keyword evidence="4" id="KW-0732">Signal</keyword>
<proteinExistence type="inferred from homology"/>
<dbReference type="VEuPathDB" id="VectorBase:LDEU004794"/>
<organism evidence="5 6">
    <name type="scientific">Leptotrombidium deliense</name>
    <dbReference type="NCBI Taxonomy" id="299467"/>
    <lineage>
        <taxon>Eukaryota</taxon>
        <taxon>Metazoa</taxon>
        <taxon>Ecdysozoa</taxon>
        <taxon>Arthropoda</taxon>
        <taxon>Chelicerata</taxon>
        <taxon>Arachnida</taxon>
        <taxon>Acari</taxon>
        <taxon>Acariformes</taxon>
        <taxon>Trombidiformes</taxon>
        <taxon>Prostigmata</taxon>
        <taxon>Anystina</taxon>
        <taxon>Parasitengona</taxon>
        <taxon>Trombiculoidea</taxon>
        <taxon>Trombiculidae</taxon>
        <taxon>Leptotrombidium</taxon>
    </lineage>
</organism>
<dbReference type="CDD" id="cd15465">
    <property type="entry name" value="bS6_mito"/>
    <property type="match status" value="1"/>
</dbReference>
<dbReference type="OrthoDB" id="268530at2759"/>
<dbReference type="SUPFAM" id="SSF54995">
    <property type="entry name" value="Ribosomal protein S6"/>
    <property type="match status" value="1"/>
</dbReference>
<reference evidence="5 6" key="1">
    <citation type="journal article" date="2018" name="Gigascience">
        <title>Genomes of trombidid mites reveal novel predicted allergens and laterally-transferred genes associated with secondary metabolism.</title>
        <authorList>
            <person name="Dong X."/>
            <person name="Chaisiri K."/>
            <person name="Xia D."/>
            <person name="Armstrong S.D."/>
            <person name="Fang Y."/>
            <person name="Donnelly M.J."/>
            <person name="Kadowaki T."/>
            <person name="McGarry J.W."/>
            <person name="Darby A.C."/>
            <person name="Makepeace B.L."/>
        </authorList>
    </citation>
    <scope>NUCLEOTIDE SEQUENCE [LARGE SCALE GENOMIC DNA]</scope>
    <source>
        <strain evidence="5">UoL-UT</strain>
    </source>
</reference>
<name>A0A443SIC8_9ACAR</name>
<evidence type="ECO:0000256" key="2">
    <source>
        <dbReference type="ARBA" id="ARBA00035170"/>
    </source>
</evidence>
<evidence type="ECO:0000313" key="6">
    <source>
        <dbReference type="Proteomes" id="UP000288716"/>
    </source>
</evidence>
<dbReference type="Pfam" id="PF01250">
    <property type="entry name" value="Ribosomal_S6"/>
    <property type="match status" value="1"/>
</dbReference>
<feature type="chain" id="PRO_5019544990" description="Small ribosomal subunit protein bS6m" evidence="4">
    <location>
        <begin position="20"/>
        <end position="155"/>
    </location>
</feature>
<dbReference type="InterPro" id="IPR014717">
    <property type="entry name" value="Transl_elong_EF1B/ribsomal_bS6"/>
</dbReference>
<sequence>MNRVCINCVFKMLIALVLKKGNLIECCKRLGSDLLDSDAVIRKIEYLGSKKLPYRMANHYKNPTRHSFGNFFVYHIDMKPDKAVKLRSQYQLDSDIVRAMVMVKEQKVEDDYKCTLEAEMLPPSYRESVQSIMKKPKPERVPRWYSEPEKVEYEL</sequence>
<dbReference type="GO" id="GO:0003735">
    <property type="term" value="F:structural constituent of ribosome"/>
    <property type="evidence" value="ECO:0007669"/>
    <property type="project" value="InterPro"/>
</dbReference>
<feature type="signal peptide" evidence="4">
    <location>
        <begin position="1"/>
        <end position="19"/>
    </location>
</feature>
<comment type="similarity">
    <text evidence="1">Belongs to the bacterial ribosomal protein bS6 family.</text>
</comment>
<evidence type="ECO:0000313" key="5">
    <source>
        <dbReference type="EMBL" id="RWS27242.1"/>
    </source>
</evidence>
<dbReference type="InterPro" id="IPR035980">
    <property type="entry name" value="Ribosomal_bS6_sf"/>
</dbReference>
<dbReference type="InterPro" id="IPR000529">
    <property type="entry name" value="Ribosomal_bS6"/>
</dbReference>
<keyword evidence="5" id="KW-0687">Ribonucleoprotein</keyword>
<dbReference type="GO" id="GO:0006412">
    <property type="term" value="P:translation"/>
    <property type="evidence" value="ECO:0007669"/>
    <property type="project" value="InterPro"/>
</dbReference>
<dbReference type="Proteomes" id="UP000288716">
    <property type="component" value="Unassembled WGS sequence"/>
</dbReference>
<dbReference type="GO" id="GO:0005840">
    <property type="term" value="C:ribosome"/>
    <property type="evidence" value="ECO:0007669"/>
    <property type="project" value="UniProtKB-KW"/>
</dbReference>
<evidence type="ECO:0000256" key="3">
    <source>
        <dbReference type="ARBA" id="ARBA00035365"/>
    </source>
</evidence>
<protein>
    <recommendedName>
        <fullName evidence="2">Small ribosomal subunit protein bS6m</fullName>
    </recommendedName>
    <alternativeName>
        <fullName evidence="3">28S ribosomal protein S6, mitochondrial</fullName>
    </alternativeName>
</protein>
<dbReference type="AlphaFoldDB" id="A0A443SIC8"/>
<evidence type="ECO:0000256" key="1">
    <source>
        <dbReference type="ARBA" id="ARBA00009512"/>
    </source>
</evidence>
<gene>
    <name evidence="5" type="ORF">B4U80_12886</name>
</gene>
<keyword evidence="6" id="KW-1185">Reference proteome</keyword>
<accession>A0A443SIC8</accession>
<comment type="caution">
    <text evidence="5">The sequence shown here is derived from an EMBL/GenBank/DDBJ whole genome shotgun (WGS) entry which is preliminary data.</text>
</comment>